<name>A0A811JQG8_9BILA</name>
<feature type="signal peptide" evidence="1">
    <location>
        <begin position="1"/>
        <end position="21"/>
    </location>
</feature>
<accession>A0A811JQG8</accession>
<gene>
    <name evidence="2" type="ORF">BOKJ2_LOCUS254</name>
</gene>
<organism evidence="2 3">
    <name type="scientific">Bursaphelenchus okinawaensis</name>
    <dbReference type="NCBI Taxonomy" id="465554"/>
    <lineage>
        <taxon>Eukaryota</taxon>
        <taxon>Metazoa</taxon>
        <taxon>Ecdysozoa</taxon>
        <taxon>Nematoda</taxon>
        <taxon>Chromadorea</taxon>
        <taxon>Rhabditida</taxon>
        <taxon>Tylenchina</taxon>
        <taxon>Tylenchomorpha</taxon>
        <taxon>Aphelenchoidea</taxon>
        <taxon>Aphelenchoididae</taxon>
        <taxon>Bursaphelenchus</taxon>
    </lineage>
</organism>
<sequence length="76" mass="7914">MNRILFLLPLILLTLMSTVQAKGGPQIVSGWADGMTSGTIVSPWGGNLGGSWSNPYGSFASSNSGYGRYTNAAGFL</sequence>
<dbReference type="OrthoDB" id="5853537at2759"/>
<dbReference type="AlphaFoldDB" id="A0A811JQG8"/>
<evidence type="ECO:0000313" key="2">
    <source>
        <dbReference type="EMBL" id="CAD5205570.1"/>
    </source>
</evidence>
<dbReference type="Proteomes" id="UP000783686">
    <property type="component" value="Unassembled WGS sequence"/>
</dbReference>
<feature type="chain" id="PRO_5036220757" evidence="1">
    <location>
        <begin position="22"/>
        <end position="76"/>
    </location>
</feature>
<keyword evidence="3" id="KW-1185">Reference proteome</keyword>
<dbReference type="Proteomes" id="UP000614601">
    <property type="component" value="Unassembled WGS sequence"/>
</dbReference>
<comment type="caution">
    <text evidence="2">The sequence shown here is derived from an EMBL/GenBank/DDBJ whole genome shotgun (WGS) entry which is preliminary data.</text>
</comment>
<dbReference type="EMBL" id="CAJFDH010000001">
    <property type="protein sequence ID" value="CAD5205570.1"/>
    <property type="molecule type" value="Genomic_DNA"/>
</dbReference>
<dbReference type="EMBL" id="CAJFCW020000001">
    <property type="protein sequence ID" value="CAG9078119.1"/>
    <property type="molecule type" value="Genomic_DNA"/>
</dbReference>
<protein>
    <submittedName>
        <fullName evidence="2">Uncharacterized protein</fullName>
    </submittedName>
</protein>
<evidence type="ECO:0000313" key="3">
    <source>
        <dbReference type="Proteomes" id="UP000614601"/>
    </source>
</evidence>
<proteinExistence type="predicted"/>
<reference evidence="2" key="1">
    <citation type="submission" date="2020-09" db="EMBL/GenBank/DDBJ databases">
        <authorList>
            <person name="Kikuchi T."/>
        </authorList>
    </citation>
    <scope>NUCLEOTIDE SEQUENCE</scope>
    <source>
        <strain evidence="2">SH1</strain>
    </source>
</reference>
<evidence type="ECO:0000256" key="1">
    <source>
        <dbReference type="SAM" id="SignalP"/>
    </source>
</evidence>
<keyword evidence="1" id="KW-0732">Signal</keyword>